<feature type="compositionally biased region" description="Basic residues" evidence="1">
    <location>
        <begin position="30"/>
        <end position="40"/>
    </location>
</feature>
<dbReference type="EMBL" id="JAUKUA010000004">
    <property type="protein sequence ID" value="KAK0715670.1"/>
    <property type="molecule type" value="Genomic_DNA"/>
</dbReference>
<reference evidence="2" key="1">
    <citation type="submission" date="2023-06" db="EMBL/GenBank/DDBJ databases">
        <title>Genome-scale phylogeny and comparative genomics of the fungal order Sordariales.</title>
        <authorList>
            <consortium name="Lawrence Berkeley National Laboratory"/>
            <person name="Hensen N."/>
            <person name="Bonometti L."/>
            <person name="Westerberg I."/>
            <person name="Brannstrom I.O."/>
            <person name="Guillou S."/>
            <person name="Cros-Aarteil S."/>
            <person name="Calhoun S."/>
            <person name="Haridas S."/>
            <person name="Kuo A."/>
            <person name="Mondo S."/>
            <person name="Pangilinan J."/>
            <person name="Riley R."/>
            <person name="Labutti K."/>
            <person name="Andreopoulos B."/>
            <person name="Lipzen A."/>
            <person name="Chen C."/>
            <person name="Yanf M."/>
            <person name="Daum C."/>
            <person name="Ng V."/>
            <person name="Clum A."/>
            <person name="Steindorff A."/>
            <person name="Ohm R."/>
            <person name="Martin F."/>
            <person name="Silar P."/>
            <person name="Natvig D."/>
            <person name="Lalanne C."/>
            <person name="Gautier V."/>
            <person name="Ament-Velasquez S.L."/>
            <person name="Kruys A."/>
            <person name="Hutchinson M.I."/>
            <person name="Powell A.J."/>
            <person name="Barry K."/>
            <person name="Miller A.N."/>
            <person name="Grigoriev I.V."/>
            <person name="Debuchy R."/>
            <person name="Gladieux P."/>
            <person name="Thoren M.H."/>
            <person name="Johannesson H."/>
        </authorList>
    </citation>
    <scope>NUCLEOTIDE SEQUENCE</scope>
    <source>
        <strain evidence="2">SMH4607-1</strain>
    </source>
</reference>
<name>A0AA40DU57_9PEZI</name>
<accession>A0AA40DU57</accession>
<feature type="compositionally biased region" description="Low complexity" evidence="1">
    <location>
        <begin position="13"/>
        <end position="29"/>
    </location>
</feature>
<proteinExistence type="predicted"/>
<evidence type="ECO:0000313" key="2">
    <source>
        <dbReference type="EMBL" id="KAK0715670.1"/>
    </source>
</evidence>
<gene>
    <name evidence="2" type="ORF">B0H67DRAFT_246968</name>
</gene>
<keyword evidence="3" id="KW-1185">Reference proteome</keyword>
<evidence type="ECO:0000313" key="3">
    <source>
        <dbReference type="Proteomes" id="UP001172102"/>
    </source>
</evidence>
<organism evidence="2 3">
    <name type="scientific">Lasiosphaeris hirsuta</name>
    <dbReference type="NCBI Taxonomy" id="260670"/>
    <lineage>
        <taxon>Eukaryota</taxon>
        <taxon>Fungi</taxon>
        <taxon>Dikarya</taxon>
        <taxon>Ascomycota</taxon>
        <taxon>Pezizomycotina</taxon>
        <taxon>Sordariomycetes</taxon>
        <taxon>Sordariomycetidae</taxon>
        <taxon>Sordariales</taxon>
        <taxon>Lasiosphaeriaceae</taxon>
        <taxon>Lasiosphaeris</taxon>
    </lineage>
</organism>
<sequence>MDESPSYHAETYSKSPSPAASNTSAASQTAKKRTRASKPKVRTGCITWYVGCPEILLSPISDPLTSGRQQNPACEMRRRKALLRALHIDRSNLRRV</sequence>
<dbReference type="Proteomes" id="UP001172102">
    <property type="component" value="Unassembled WGS sequence"/>
</dbReference>
<protein>
    <submittedName>
        <fullName evidence="2">Uncharacterized protein</fullName>
    </submittedName>
</protein>
<dbReference type="AlphaFoldDB" id="A0AA40DU57"/>
<comment type="caution">
    <text evidence="2">The sequence shown here is derived from an EMBL/GenBank/DDBJ whole genome shotgun (WGS) entry which is preliminary data.</text>
</comment>
<feature type="region of interest" description="Disordered" evidence="1">
    <location>
        <begin position="1"/>
        <end position="40"/>
    </location>
</feature>
<evidence type="ECO:0000256" key="1">
    <source>
        <dbReference type="SAM" id="MobiDB-lite"/>
    </source>
</evidence>